<dbReference type="EMBL" id="AVOT02040587">
    <property type="protein sequence ID" value="MBW0535835.1"/>
    <property type="molecule type" value="Genomic_DNA"/>
</dbReference>
<accession>A0A9Q3FEK8</accession>
<evidence type="ECO:0000313" key="2">
    <source>
        <dbReference type="Proteomes" id="UP000765509"/>
    </source>
</evidence>
<evidence type="ECO:0000313" key="1">
    <source>
        <dbReference type="EMBL" id="MBW0535835.1"/>
    </source>
</evidence>
<sequence length="257" mass="29420">MNDRRGVKTPCNGSLSDMIEEEAPEFDKHSFQQAIGFLNYLAQHTRPNILFTINQLARCSTNPTIIQWRAVKHLLRYIKQTRTLGIMYTKCEETESILQGWADKDYANSKIDQKSISGTIVTVFGNPVSWMSKKQSIVAQSNTEAEFVSMNVCSKQMRWIANLLAMDIGVKMNQPILYNDNSGAVRISKQANINPNKKHIEVRYQYLRYLVTKKLLLITQVSTNEMMADILNKPTTINKLKEFKTSIHLTEKEGVLK</sequence>
<keyword evidence="2" id="KW-1185">Reference proteome</keyword>
<comment type="caution">
    <text evidence="1">The sequence shown here is derived from an EMBL/GenBank/DDBJ whole genome shotgun (WGS) entry which is preliminary data.</text>
</comment>
<proteinExistence type="predicted"/>
<dbReference type="AlphaFoldDB" id="A0A9Q3FEK8"/>
<evidence type="ECO:0008006" key="3">
    <source>
        <dbReference type="Google" id="ProtNLM"/>
    </source>
</evidence>
<dbReference type="PANTHER" id="PTHR11439:SF483">
    <property type="entry name" value="PEPTIDE SYNTHASE GLIP-LIKE, PUTATIVE (AFU_ORTHOLOGUE AFUA_3G12920)-RELATED"/>
    <property type="match status" value="1"/>
</dbReference>
<organism evidence="1 2">
    <name type="scientific">Austropuccinia psidii MF-1</name>
    <dbReference type="NCBI Taxonomy" id="1389203"/>
    <lineage>
        <taxon>Eukaryota</taxon>
        <taxon>Fungi</taxon>
        <taxon>Dikarya</taxon>
        <taxon>Basidiomycota</taxon>
        <taxon>Pucciniomycotina</taxon>
        <taxon>Pucciniomycetes</taxon>
        <taxon>Pucciniales</taxon>
        <taxon>Sphaerophragmiaceae</taxon>
        <taxon>Austropuccinia</taxon>
    </lineage>
</organism>
<name>A0A9Q3FEK8_9BASI</name>
<dbReference type="PANTHER" id="PTHR11439">
    <property type="entry name" value="GAG-POL-RELATED RETROTRANSPOSON"/>
    <property type="match status" value="1"/>
</dbReference>
<dbReference type="CDD" id="cd09272">
    <property type="entry name" value="RNase_HI_RT_Ty1"/>
    <property type="match status" value="1"/>
</dbReference>
<reference evidence="1" key="1">
    <citation type="submission" date="2021-03" db="EMBL/GenBank/DDBJ databases">
        <title>Draft genome sequence of rust myrtle Austropuccinia psidii MF-1, a brazilian biotype.</title>
        <authorList>
            <person name="Quecine M.C."/>
            <person name="Pachon D.M.R."/>
            <person name="Bonatelli M.L."/>
            <person name="Correr F.H."/>
            <person name="Franceschini L.M."/>
            <person name="Leite T.F."/>
            <person name="Margarido G.R.A."/>
            <person name="Almeida C.A."/>
            <person name="Ferrarezi J.A."/>
            <person name="Labate C.A."/>
        </authorList>
    </citation>
    <scope>NUCLEOTIDE SEQUENCE</scope>
    <source>
        <strain evidence="1">MF-1</strain>
    </source>
</reference>
<gene>
    <name evidence="1" type="ORF">O181_075550</name>
</gene>
<dbReference type="Proteomes" id="UP000765509">
    <property type="component" value="Unassembled WGS sequence"/>
</dbReference>
<protein>
    <recommendedName>
        <fullName evidence="3">Copia protein</fullName>
    </recommendedName>
</protein>
<dbReference type="OrthoDB" id="418757at2759"/>